<keyword evidence="3" id="KW-1185">Reference proteome</keyword>
<protein>
    <submittedName>
        <fullName evidence="2">Uncharacterized protein</fullName>
    </submittedName>
</protein>
<accession>A0A8R1YCG4</accession>
<feature type="compositionally biased region" description="Polar residues" evidence="1">
    <location>
        <begin position="67"/>
        <end position="78"/>
    </location>
</feature>
<organism evidence="2 3">
    <name type="scientific">Pristionchus pacificus</name>
    <name type="common">Parasitic nematode worm</name>
    <dbReference type="NCBI Taxonomy" id="54126"/>
    <lineage>
        <taxon>Eukaryota</taxon>
        <taxon>Metazoa</taxon>
        <taxon>Ecdysozoa</taxon>
        <taxon>Nematoda</taxon>
        <taxon>Chromadorea</taxon>
        <taxon>Rhabditida</taxon>
        <taxon>Rhabditina</taxon>
        <taxon>Diplogasteromorpha</taxon>
        <taxon>Diplogasteroidea</taxon>
        <taxon>Neodiplogasteridae</taxon>
        <taxon>Pristionchus</taxon>
    </lineage>
</organism>
<dbReference type="AlphaFoldDB" id="A0A2A6BVT1"/>
<evidence type="ECO:0000313" key="2">
    <source>
        <dbReference type="EnsemblMetazoa" id="PPA13765.1"/>
    </source>
</evidence>
<feature type="region of interest" description="Disordered" evidence="1">
    <location>
        <begin position="67"/>
        <end position="128"/>
    </location>
</feature>
<gene>
    <name evidence="2" type="primary">WBGene00103319</name>
</gene>
<evidence type="ECO:0000256" key="1">
    <source>
        <dbReference type="SAM" id="MobiDB-lite"/>
    </source>
</evidence>
<proteinExistence type="predicted"/>
<feature type="compositionally biased region" description="Basic and acidic residues" evidence="1">
    <location>
        <begin position="106"/>
        <end position="116"/>
    </location>
</feature>
<reference evidence="2" key="2">
    <citation type="submission" date="2022-06" db="UniProtKB">
        <authorList>
            <consortium name="EnsemblMetazoa"/>
        </authorList>
    </citation>
    <scope>IDENTIFICATION</scope>
    <source>
        <strain evidence="2">PS312</strain>
    </source>
</reference>
<name>A0A2A6BVT1_PRIPA</name>
<dbReference type="EnsemblMetazoa" id="PPA13765.1">
    <property type="protein sequence ID" value="PPA13765.1"/>
    <property type="gene ID" value="WBGene00103319"/>
</dbReference>
<dbReference type="Proteomes" id="UP000005239">
    <property type="component" value="Unassembled WGS sequence"/>
</dbReference>
<reference evidence="3" key="1">
    <citation type="journal article" date="2008" name="Nat. Genet.">
        <title>The Pristionchus pacificus genome provides a unique perspective on nematode lifestyle and parasitism.</title>
        <authorList>
            <person name="Dieterich C."/>
            <person name="Clifton S.W."/>
            <person name="Schuster L.N."/>
            <person name="Chinwalla A."/>
            <person name="Delehaunty K."/>
            <person name="Dinkelacker I."/>
            <person name="Fulton L."/>
            <person name="Fulton R."/>
            <person name="Godfrey J."/>
            <person name="Minx P."/>
            <person name="Mitreva M."/>
            <person name="Roeseler W."/>
            <person name="Tian H."/>
            <person name="Witte H."/>
            <person name="Yang S.P."/>
            <person name="Wilson R.K."/>
            <person name="Sommer R.J."/>
        </authorList>
    </citation>
    <scope>NUCLEOTIDE SEQUENCE [LARGE SCALE GENOMIC DNA]</scope>
    <source>
        <strain evidence="3">PS312</strain>
    </source>
</reference>
<sequence>MKSFISKSVDTYVSIDQSIFGRLPYPIREYGSPSLRFAYVLAREGDPKATVVLPTFTSSSTYSALRNSFHGNSHSPRQNGAVPTHSHTVRLAVSKERNEEEEEGEWEWHGRPREASGGEESEDRLWEV</sequence>
<evidence type="ECO:0000313" key="3">
    <source>
        <dbReference type="Proteomes" id="UP000005239"/>
    </source>
</evidence>
<accession>A0A2A6BVT1</accession>